<dbReference type="PANTHER" id="PTHR43322:SF5">
    <property type="entry name" value="1-DEOXY-D-XYLULOSE-5-PHOSPHATE SYNTHASE, CHLOROPLASTIC"/>
    <property type="match status" value="1"/>
</dbReference>
<accession>A0A7H1BBF9</accession>
<organism evidence="7 8">
    <name type="scientific">Streptomyces xanthii</name>
    <dbReference type="NCBI Taxonomy" id="2768069"/>
    <lineage>
        <taxon>Bacteria</taxon>
        <taxon>Bacillati</taxon>
        <taxon>Actinomycetota</taxon>
        <taxon>Actinomycetes</taxon>
        <taxon>Kitasatosporales</taxon>
        <taxon>Streptomycetaceae</taxon>
        <taxon>Streptomyces</taxon>
    </lineage>
</organism>
<keyword evidence="4" id="KW-0460">Magnesium</keyword>
<dbReference type="GO" id="GO:0016114">
    <property type="term" value="P:terpenoid biosynthetic process"/>
    <property type="evidence" value="ECO:0007669"/>
    <property type="project" value="InterPro"/>
</dbReference>
<name>A0A7H1BBF9_9ACTN</name>
<feature type="domain" description="Transketolase C-terminal" evidence="6">
    <location>
        <begin position="417"/>
        <end position="476"/>
    </location>
</feature>
<gene>
    <name evidence="7" type="ORF">IAG42_22425</name>
</gene>
<evidence type="ECO:0000256" key="5">
    <source>
        <dbReference type="ARBA" id="ARBA00023052"/>
    </source>
</evidence>
<dbReference type="GO" id="GO:0019288">
    <property type="term" value="P:isopentenyl diphosphate biosynthetic process, methylerythritol 4-phosphate pathway"/>
    <property type="evidence" value="ECO:0007669"/>
    <property type="project" value="TreeGrafter"/>
</dbReference>
<dbReference type="GO" id="GO:0008661">
    <property type="term" value="F:1-deoxy-D-xylulose-5-phosphate synthase activity"/>
    <property type="evidence" value="ECO:0007669"/>
    <property type="project" value="InterPro"/>
</dbReference>
<evidence type="ECO:0000256" key="2">
    <source>
        <dbReference type="ARBA" id="ARBA00011738"/>
    </source>
</evidence>
<dbReference type="PANTHER" id="PTHR43322">
    <property type="entry name" value="1-D-DEOXYXYLULOSE 5-PHOSPHATE SYNTHASE-RELATED"/>
    <property type="match status" value="1"/>
</dbReference>
<dbReference type="InterPro" id="IPR029061">
    <property type="entry name" value="THDP-binding"/>
</dbReference>
<dbReference type="GO" id="GO:0005829">
    <property type="term" value="C:cytosol"/>
    <property type="evidence" value="ECO:0007669"/>
    <property type="project" value="TreeGrafter"/>
</dbReference>
<evidence type="ECO:0000256" key="1">
    <source>
        <dbReference type="ARBA" id="ARBA00001946"/>
    </source>
</evidence>
<dbReference type="EMBL" id="CP061281">
    <property type="protein sequence ID" value="QNS06064.1"/>
    <property type="molecule type" value="Genomic_DNA"/>
</dbReference>
<evidence type="ECO:0000256" key="4">
    <source>
        <dbReference type="ARBA" id="ARBA00022842"/>
    </source>
</evidence>
<keyword evidence="8" id="KW-1185">Reference proteome</keyword>
<dbReference type="Gene3D" id="3.40.50.920">
    <property type="match status" value="1"/>
</dbReference>
<dbReference type="InterPro" id="IPR033248">
    <property type="entry name" value="Transketolase_C"/>
</dbReference>
<dbReference type="Proteomes" id="UP000516428">
    <property type="component" value="Chromosome"/>
</dbReference>
<proteinExistence type="predicted"/>
<evidence type="ECO:0000259" key="6">
    <source>
        <dbReference type="Pfam" id="PF02780"/>
    </source>
</evidence>
<evidence type="ECO:0000313" key="8">
    <source>
        <dbReference type="Proteomes" id="UP000516428"/>
    </source>
</evidence>
<keyword evidence="5" id="KW-0786">Thiamine pyrophosphate</keyword>
<dbReference type="RefSeq" id="WP_188338748.1">
    <property type="nucleotide sequence ID" value="NZ_CP061281.1"/>
</dbReference>
<comment type="cofactor">
    <cofactor evidence="1">
        <name>Mg(2+)</name>
        <dbReference type="ChEBI" id="CHEBI:18420"/>
    </cofactor>
</comment>
<evidence type="ECO:0000313" key="7">
    <source>
        <dbReference type="EMBL" id="QNS06064.1"/>
    </source>
</evidence>
<dbReference type="GO" id="GO:0000287">
    <property type="term" value="F:magnesium ion binding"/>
    <property type="evidence" value="ECO:0007669"/>
    <property type="project" value="UniProtKB-ARBA"/>
</dbReference>
<dbReference type="AlphaFoldDB" id="A0A7H1BBF9"/>
<dbReference type="SUPFAM" id="SSF52518">
    <property type="entry name" value="Thiamin diphosphate-binding fold (THDP-binding)"/>
    <property type="match status" value="1"/>
</dbReference>
<dbReference type="InterPro" id="IPR005477">
    <property type="entry name" value="Dxylulose-5-P_synthase"/>
</dbReference>
<dbReference type="Gene3D" id="3.40.50.970">
    <property type="match status" value="1"/>
</dbReference>
<keyword evidence="3" id="KW-0808">Transferase</keyword>
<protein>
    <recommendedName>
        <fullName evidence="6">Transketolase C-terminal domain-containing protein</fullName>
    </recommendedName>
</protein>
<reference evidence="7 8" key="1">
    <citation type="submission" date="2020-09" db="EMBL/GenBank/DDBJ databases">
        <title>A novel species.</title>
        <authorList>
            <person name="Gao J."/>
        </authorList>
    </citation>
    <scope>NUCLEOTIDE SEQUENCE [LARGE SCALE GENOMIC DNA]</scope>
    <source>
        <strain evidence="7 8">CRXT-Y-14</strain>
    </source>
</reference>
<dbReference type="InterPro" id="IPR009014">
    <property type="entry name" value="Transketo_C/PFOR_II"/>
</dbReference>
<sequence>MTPTSPSRGWPRPHDVRVLEPRRLDPLAGRLRAALAARPGGTAGAAAVPALALCRVFRPGHDLFVEDGGELSAAWELLAGDRDPAGAARRPHALLGVRALSYAAGLARACHLAGDTDRRVVAVVRAGVLRSDAGRAALAELEHAPGPGVVVLALSPGPVAPGGLFDLGHDGAGRTGSGGFGSALFGMVREARGLLGFAGEPTAVPGVVVDGRRVREVEAALRRARDAGRTVVVRCPVEAGGRGVPGALALPVPSPAPSTAGASWAAVFDAELAAVGAERPELIAVCSGDERAPGIGLFSRTFPERTVTLSGSESHVAGCAAGLAGGQLHPVVPVGDGFVDRVAAPPGVTFVVGGDAEVVPGVRWAEPRDAARLRELLGEAAGVGDAVTVVRVPDGGVPDEVAAVAREGGVDVLCAGTGRDVLIVAVGAGAGWGLGVAAAGRELGLSVTVVDPRWVSPVPESLVGLAGRHGVVVVVGGGDALRAALAGGGLGGGPVPAVSEGDVAGGARAFALRLAGRVASLSGGLRA</sequence>
<dbReference type="KEGG" id="sxn:IAG42_22425"/>
<evidence type="ECO:0000256" key="3">
    <source>
        <dbReference type="ARBA" id="ARBA00022679"/>
    </source>
</evidence>
<dbReference type="SUPFAM" id="SSF52922">
    <property type="entry name" value="TK C-terminal domain-like"/>
    <property type="match status" value="1"/>
</dbReference>
<dbReference type="Pfam" id="PF02780">
    <property type="entry name" value="Transketolase_C"/>
    <property type="match status" value="1"/>
</dbReference>
<comment type="subunit">
    <text evidence="2">Homodimer.</text>
</comment>